<feature type="signal peptide" evidence="2">
    <location>
        <begin position="1"/>
        <end position="25"/>
    </location>
</feature>
<gene>
    <name evidence="3" type="ORF">BVC80_1039g22</name>
</gene>
<dbReference type="PANTHER" id="PTHR11802">
    <property type="entry name" value="SERINE PROTEASE FAMILY S10 SERINE CARBOXYPEPTIDASE"/>
    <property type="match status" value="1"/>
</dbReference>
<keyword evidence="2" id="KW-0645">Protease</keyword>
<dbReference type="EMBL" id="MVGT01001030">
    <property type="protein sequence ID" value="OVA14542.1"/>
    <property type="molecule type" value="Genomic_DNA"/>
</dbReference>
<dbReference type="PRINTS" id="PR00724">
    <property type="entry name" value="CRBOXYPTASEC"/>
</dbReference>
<dbReference type="OMA" id="YRTWKWN"/>
<dbReference type="PROSITE" id="PS00131">
    <property type="entry name" value="CARBOXYPEPT_SER_SER"/>
    <property type="match status" value="1"/>
</dbReference>
<sequence>MDSISIFVLIFILFFLSSIPSKATSDLFPKQALPTKSGYLPINSTSGSATFFAFYEAQHPISSLSQTPILFWLEGGPGCSSMIANFLGLGPWKIYSNTKSNESSILKPNPGTWNHKFGLVFIDNPIGTGFSIASTPEEIPKDQETVAKHLFIALKSFISLDPLFNSRPIYITGESYGGKFAPSLGYYILQHNSRSRISSQVNLRGVAIGNGLTHPVTQVTTHAATAYFTGLINEKQRTQLEGLQDEAVRLTREGKWTEAADARTLALDWLQNVTGLATLFDIRRKKPYEVERVTEFLKKEDIKKALGVEKSIIWEGCSSIVGKALHEDVMKSVKFMVEELVKKSKVLLYQGQFDLTYGVVSTEAWIKELRWEGLERFLMADRKVWAVNGEVAGYVQRWGSLTEVVVLGAGHIVHFDQLESSQAMIEDWVLERGLFGD</sequence>
<proteinExistence type="inferred from homology"/>
<accession>A0A200QVR7</accession>
<evidence type="ECO:0000313" key="4">
    <source>
        <dbReference type="Proteomes" id="UP000195402"/>
    </source>
</evidence>
<reference evidence="3 4" key="1">
    <citation type="journal article" date="2017" name="Mol. Plant">
        <title>The Genome of Medicinal Plant Macleaya cordata Provides New Insights into Benzylisoquinoline Alkaloids Metabolism.</title>
        <authorList>
            <person name="Liu X."/>
            <person name="Liu Y."/>
            <person name="Huang P."/>
            <person name="Ma Y."/>
            <person name="Qing Z."/>
            <person name="Tang Q."/>
            <person name="Cao H."/>
            <person name="Cheng P."/>
            <person name="Zheng Y."/>
            <person name="Yuan Z."/>
            <person name="Zhou Y."/>
            <person name="Liu J."/>
            <person name="Tang Z."/>
            <person name="Zhuo Y."/>
            <person name="Zhang Y."/>
            <person name="Yu L."/>
            <person name="Huang J."/>
            <person name="Yang P."/>
            <person name="Peng Q."/>
            <person name="Zhang J."/>
            <person name="Jiang W."/>
            <person name="Zhang Z."/>
            <person name="Lin K."/>
            <person name="Ro D.K."/>
            <person name="Chen X."/>
            <person name="Xiong X."/>
            <person name="Shang Y."/>
            <person name="Huang S."/>
            <person name="Zeng J."/>
        </authorList>
    </citation>
    <scope>NUCLEOTIDE SEQUENCE [LARGE SCALE GENOMIC DNA]</scope>
    <source>
        <strain evidence="4">cv. BLH2017</strain>
        <tissue evidence="3">Root</tissue>
    </source>
</reference>
<keyword evidence="2" id="KW-0121">Carboxypeptidase</keyword>
<evidence type="ECO:0000256" key="1">
    <source>
        <dbReference type="ARBA" id="ARBA00009431"/>
    </source>
</evidence>
<dbReference type="InterPro" id="IPR001563">
    <property type="entry name" value="Peptidase_S10"/>
</dbReference>
<keyword evidence="4" id="KW-1185">Reference proteome</keyword>
<dbReference type="EC" id="3.4.16.-" evidence="2"/>
<protein>
    <recommendedName>
        <fullName evidence="2">Carboxypeptidase</fullName>
        <ecNumber evidence="2">3.4.16.-</ecNumber>
    </recommendedName>
</protein>
<dbReference type="FunFam" id="3.40.50.1820:FF:000163">
    <property type="entry name" value="Carboxypeptidase"/>
    <property type="match status" value="1"/>
</dbReference>
<dbReference type="OrthoDB" id="443318at2759"/>
<dbReference type="FunCoup" id="A0A200QVR7">
    <property type="interactions" value="50"/>
</dbReference>
<feature type="chain" id="PRO_5011824546" description="Carboxypeptidase" evidence="2">
    <location>
        <begin position="26"/>
        <end position="437"/>
    </location>
</feature>
<dbReference type="PANTHER" id="PTHR11802:SF454">
    <property type="entry name" value="SERINE CARBOXYPEPTIDASE-LIKE 50"/>
    <property type="match status" value="1"/>
</dbReference>
<name>A0A200QVR7_MACCD</name>
<organism evidence="3 4">
    <name type="scientific">Macleaya cordata</name>
    <name type="common">Five-seeded plume-poppy</name>
    <name type="synonym">Bocconia cordata</name>
    <dbReference type="NCBI Taxonomy" id="56857"/>
    <lineage>
        <taxon>Eukaryota</taxon>
        <taxon>Viridiplantae</taxon>
        <taxon>Streptophyta</taxon>
        <taxon>Embryophyta</taxon>
        <taxon>Tracheophyta</taxon>
        <taxon>Spermatophyta</taxon>
        <taxon>Magnoliopsida</taxon>
        <taxon>Ranunculales</taxon>
        <taxon>Papaveraceae</taxon>
        <taxon>Papaveroideae</taxon>
        <taxon>Macleaya</taxon>
    </lineage>
</organism>
<comment type="similarity">
    <text evidence="1 2">Belongs to the peptidase S10 family.</text>
</comment>
<keyword evidence="2" id="KW-0378">Hydrolase</keyword>
<comment type="caution">
    <text evidence="3">The sequence shown here is derived from an EMBL/GenBank/DDBJ whole genome shotgun (WGS) entry which is preliminary data.</text>
</comment>
<dbReference type="InParanoid" id="A0A200QVR7"/>
<dbReference type="GO" id="GO:0006508">
    <property type="term" value="P:proteolysis"/>
    <property type="evidence" value="ECO:0007669"/>
    <property type="project" value="UniProtKB-KW"/>
</dbReference>
<dbReference type="SUPFAM" id="SSF53474">
    <property type="entry name" value="alpha/beta-Hydrolases"/>
    <property type="match status" value="1"/>
</dbReference>
<evidence type="ECO:0000256" key="2">
    <source>
        <dbReference type="RuleBase" id="RU361156"/>
    </source>
</evidence>
<dbReference type="Proteomes" id="UP000195402">
    <property type="component" value="Unassembled WGS sequence"/>
</dbReference>
<dbReference type="GO" id="GO:0004185">
    <property type="term" value="F:serine-type carboxypeptidase activity"/>
    <property type="evidence" value="ECO:0007669"/>
    <property type="project" value="UniProtKB-UniRule"/>
</dbReference>
<dbReference type="InterPro" id="IPR018202">
    <property type="entry name" value="Ser_caboxypep_ser_AS"/>
</dbReference>
<dbReference type="Gene3D" id="3.40.50.1820">
    <property type="entry name" value="alpha/beta hydrolase"/>
    <property type="match status" value="1"/>
</dbReference>
<dbReference type="Pfam" id="PF00450">
    <property type="entry name" value="Peptidase_S10"/>
    <property type="match status" value="1"/>
</dbReference>
<keyword evidence="2" id="KW-0732">Signal</keyword>
<dbReference type="InterPro" id="IPR029058">
    <property type="entry name" value="AB_hydrolase_fold"/>
</dbReference>
<dbReference type="AlphaFoldDB" id="A0A200QVR7"/>
<evidence type="ECO:0000313" key="3">
    <source>
        <dbReference type="EMBL" id="OVA14542.1"/>
    </source>
</evidence>